<protein>
    <submittedName>
        <fullName evidence="2">Uncharacterized protein</fullName>
    </submittedName>
</protein>
<sequence length="108" mass="11561">MSDEHQGPSGDAAAAPRRKRRPRVVAQPQHLPVATELTGSYRQLERPASVDAALANSHAANEPGTAQDPGAGDPLSQLRAKDEDPAGWGEKPDDLAEGMRREKPPHWG</sequence>
<feature type="compositionally biased region" description="Basic and acidic residues" evidence="1">
    <location>
        <begin position="79"/>
        <end position="108"/>
    </location>
</feature>
<reference evidence="2 3" key="1">
    <citation type="submission" date="2018-12" db="EMBL/GenBank/DDBJ databases">
        <title>Complete Genome Sequence of Glutamicibacter creatinolyticus strain LGCM259,isolated from an abscess of a 12-year-old mare in Italy.</title>
        <authorList>
            <person name="Santos R.G."/>
            <person name="Silva A.L."/>
            <person name="Seyffert N."/>
            <person name="Castro T.L.P."/>
            <person name="Attili A.R."/>
            <person name="Rifici C."/>
            <person name="Mazzullo G."/>
            <person name="Brenig B."/>
            <person name="Venanzi F."/>
            <person name="Azevedo V."/>
        </authorList>
    </citation>
    <scope>NUCLEOTIDE SEQUENCE [LARGE SCALE GENOMIC DNA]</scope>
    <source>
        <strain evidence="2 3">LGCM 259</strain>
    </source>
</reference>
<dbReference type="Proteomes" id="UP000307000">
    <property type="component" value="Chromosome"/>
</dbReference>
<keyword evidence="3" id="KW-1185">Reference proteome</keyword>
<dbReference type="AlphaFoldDB" id="A0A5B7WUE1"/>
<organism evidence="2 3">
    <name type="scientific">Glutamicibacter creatinolyticus</name>
    <dbReference type="NCBI Taxonomy" id="162496"/>
    <lineage>
        <taxon>Bacteria</taxon>
        <taxon>Bacillati</taxon>
        <taxon>Actinomycetota</taxon>
        <taxon>Actinomycetes</taxon>
        <taxon>Micrococcales</taxon>
        <taxon>Micrococcaceae</taxon>
        <taxon>Glutamicibacter</taxon>
    </lineage>
</organism>
<evidence type="ECO:0000313" key="2">
    <source>
        <dbReference type="EMBL" id="QCY47726.1"/>
    </source>
</evidence>
<evidence type="ECO:0000256" key="1">
    <source>
        <dbReference type="SAM" id="MobiDB-lite"/>
    </source>
</evidence>
<dbReference type="RefSeq" id="WP_138177302.1">
    <property type="nucleotide sequence ID" value="NZ_CP034412.1"/>
</dbReference>
<gene>
    <name evidence="2" type="ORF">GcLGCM259_2011</name>
</gene>
<evidence type="ECO:0000313" key="3">
    <source>
        <dbReference type="Proteomes" id="UP000307000"/>
    </source>
</evidence>
<name>A0A5B7WUE1_9MICC</name>
<dbReference type="EMBL" id="CP034412">
    <property type="protein sequence ID" value="QCY47726.1"/>
    <property type="molecule type" value="Genomic_DNA"/>
</dbReference>
<feature type="region of interest" description="Disordered" evidence="1">
    <location>
        <begin position="1"/>
        <end position="108"/>
    </location>
</feature>
<proteinExistence type="predicted"/>
<accession>A0A5B7WUE1</accession>
<dbReference type="KEGG" id="gcr:GcLGCM259_2011"/>